<evidence type="ECO:0000256" key="3">
    <source>
        <dbReference type="ARBA" id="ARBA00022801"/>
    </source>
</evidence>
<name>A0A9D2P037_9FIRM</name>
<feature type="chain" id="PRO_5038933541" evidence="5">
    <location>
        <begin position="28"/>
        <end position="295"/>
    </location>
</feature>
<dbReference type="InterPro" id="IPR051202">
    <property type="entry name" value="Peptidase_C40"/>
</dbReference>
<evidence type="ECO:0000256" key="2">
    <source>
        <dbReference type="ARBA" id="ARBA00022670"/>
    </source>
</evidence>
<dbReference type="AlphaFoldDB" id="A0A9D2P037"/>
<organism evidence="8 9">
    <name type="scientific">Candidatus Intestinimonas pullistercoris</name>
    <dbReference type="NCBI Taxonomy" id="2838623"/>
    <lineage>
        <taxon>Bacteria</taxon>
        <taxon>Bacillati</taxon>
        <taxon>Bacillota</taxon>
        <taxon>Clostridia</taxon>
        <taxon>Eubacteriales</taxon>
        <taxon>Intestinimonas</taxon>
    </lineage>
</organism>
<evidence type="ECO:0000259" key="7">
    <source>
        <dbReference type="PROSITE" id="PS51935"/>
    </source>
</evidence>
<protein>
    <submittedName>
        <fullName evidence="8">C40 family peptidase</fullName>
    </submittedName>
</protein>
<dbReference type="InterPro" id="IPR003646">
    <property type="entry name" value="SH3-like_bac-type"/>
</dbReference>
<dbReference type="PANTHER" id="PTHR47053">
    <property type="entry name" value="MUREIN DD-ENDOPEPTIDASE MEPH-RELATED"/>
    <property type="match status" value="1"/>
</dbReference>
<dbReference type="SUPFAM" id="SSF54001">
    <property type="entry name" value="Cysteine proteinases"/>
    <property type="match status" value="1"/>
</dbReference>
<evidence type="ECO:0000256" key="1">
    <source>
        <dbReference type="ARBA" id="ARBA00007074"/>
    </source>
</evidence>
<evidence type="ECO:0000256" key="4">
    <source>
        <dbReference type="ARBA" id="ARBA00022807"/>
    </source>
</evidence>
<dbReference type="InterPro" id="IPR038765">
    <property type="entry name" value="Papain-like_cys_pep_sf"/>
</dbReference>
<comment type="caution">
    <text evidence="8">The sequence shown here is derived from an EMBL/GenBank/DDBJ whole genome shotgun (WGS) entry which is preliminary data.</text>
</comment>
<feature type="domain" description="SH3b" evidence="6">
    <location>
        <begin position="99"/>
        <end position="163"/>
    </location>
</feature>
<evidence type="ECO:0000259" key="6">
    <source>
        <dbReference type="PROSITE" id="PS51781"/>
    </source>
</evidence>
<keyword evidence="4" id="KW-0788">Thiol protease</keyword>
<feature type="domain" description="NlpC/P60" evidence="7">
    <location>
        <begin position="171"/>
        <end position="295"/>
    </location>
</feature>
<keyword evidence="5" id="KW-0732">Signal</keyword>
<feature type="signal peptide" evidence="5">
    <location>
        <begin position="1"/>
        <end position="27"/>
    </location>
</feature>
<evidence type="ECO:0000313" key="8">
    <source>
        <dbReference type="EMBL" id="HJC40430.1"/>
    </source>
</evidence>
<evidence type="ECO:0000256" key="5">
    <source>
        <dbReference type="SAM" id="SignalP"/>
    </source>
</evidence>
<keyword evidence="3" id="KW-0378">Hydrolase</keyword>
<dbReference type="PROSITE" id="PS51781">
    <property type="entry name" value="SH3B"/>
    <property type="match status" value="2"/>
</dbReference>
<dbReference type="Pfam" id="PF08239">
    <property type="entry name" value="SH3_3"/>
    <property type="match status" value="2"/>
</dbReference>
<reference evidence="8" key="1">
    <citation type="journal article" date="2021" name="PeerJ">
        <title>Extensive microbial diversity within the chicken gut microbiome revealed by metagenomics and culture.</title>
        <authorList>
            <person name="Gilroy R."/>
            <person name="Ravi A."/>
            <person name="Getino M."/>
            <person name="Pursley I."/>
            <person name="Horton D.L."/>
            <person name="Alikhan N.F."/>
            <person name="Baker D."/>
            <person name="Gharbi K."/>
            <person name="Hall N."/>
            <person name="Watson M."/>
            <person name="Adriaenssens E.M."/>
            <person name="Foster-Nyarko E."/>
            <person name="Jarju S."/>
            <person name="Secka A."/>
            <person name="Antonio M."/>
            <person name="Oren A."/>
            <person name="Chaudhuri R.R."/>
            <person name="La Ragione R."/>
            <person name="Hildebrand F."/>
            <person name="Pallen M.J."/>
        </authorList>
    </citation>
    <scope>NUCLEOTIDE SEQUENCE</scope>
    <source>
        <strain evidence="8">CHK186-1790</strain>
    </source>
</reference>
<dbReference type="Gene3D" id="2.30.30.40">
    <property type="entry name" value="SH3 Domains"/>
    <property type="match status" value="2"/>
</dbReference>
<reference evidence="8" key="2">
    <citation type="submission" date="2021-04" db="EMBL/GenBank/DDBJ databases">
        <authorList>
            <person name="Gilroy R."/>
        </authorList>
    </citation>
    <scope>NUCLEOTIDE SEQUENCE</scope>
    <source>
        <strain evidence="8">CHK186-1790</strain>
    </source>
</reference>
<gene>
    <name evidence="8" type="ORF">H9701_02610</name>
</gene>
<dbReference type="Proteomes" id="UP000823882">
    <property type="component" value="Unassembled WGS sequence"/>
</dbReference>
<dbReference type="InterPro" id="IPR000064">
    <property type="entry name" value="NLP_P60_dom"/>
</dbReference>
<dbReference type="EMBL" id="DWWJ01000048">
    <property type="protein sequence ID" value="HJC40430.1"/>
    <property type="molecule type" value="Genomic_DNA"/>
</dbReference>
<accession>A0A9D2P037</accession>
<comment type="similarity">
    <text evidence="1">Belongs to the peptidase C40 family.</text>
</comment>
<dbReference type="GO" id="GO:0006508">
    <property type="term" value="P:proteolysis"/>
    <property type="evidence" value="ECO:0007669"/>
    <property type="project" value="UniProtKB-KW"/>
</dbReference>
<feature type="domain" description="SH3b" evidence="6">
    <location>
        <begin position="30"/>
        <end position="93"/>
    </location>
</feature>
<sequence>MSSSARLLRTVLLSAALTALLTMAASAATLGAGTVTADALRLRSVPDEAGDILATASGGVSVVVLEDSGDGWYKVNYNTVEGYMSADYLDVSTTAETDLGYGQVTAGGSSLALRGWAGTQYDKVASIPDGTVLALEGVCDGWYKVTYAGKSGYVSSDYITITTEPTVSAASSLGAEIVAYAEQYLGCPYAWGGNGPSSFDCSGFVKYVYAHFGYTLNRTASTQLNNGVAVSRDELQPGDLVFFKYASTSKPVSHVGIYVGDGVFIHASTEGEGVMYDQMDYGHYANIYVYARRIL</sequence>
<proteinExistence type="inferred from homology"/>
<dbReference type="PANTHER" id="PTHR47053:SF1">
    <property type="entry name" value="MUREIN DD-ENDOPEPTIDASE MEPH-RELATED"/>
    <property type="match status" value="1"/>
</dbReference>
<dbReference type="Pfam" id="PF00877">
    <property type="entry name" value="NLPC_P60"/>
    <property type="match status" value="1"/>
</dbReference>
<dbReference type="SMART" id="SM00287">
    <property type="entry name" value="SH3b"/>
    <property type="match status" value="2"/>
</dbReference>
<evidence type="ECO:0000313" key="9">
    <source>
        <dbReference type="Proteomes" id="UP000823882"/>
    </source>
</evidence>
<dbReference type="Gene3D" id="3.90.1720.10">
    <property type="entry name" value="endopeptidase domain like (from Nostoc punctiforme)"/>
    <property type="match status" value="1"/>
</dbReference>
<keyword evidence="2" id="KW-0645">Protease</keyword>
<dbReference type="GO" id="GO:0008234">
    <property type="term" value="F:cysteine-type peptidase activity"/>
    <property type="evidence" value="ECO:0007669"/>
    <property type="project" value="UniProtKB-KW"/>
</dbReference>
<dbReference type="PROSITE" id="PS51935">
    <property type="entry name" value="NLPC_P60"/>
    <property type="match status" value="1"/>
</dbReference>